<gene>
    <name evidence="2" type="ORF">AFUS01_LOCUS31071</name>
</gene>
<evidence type="ECO:0000313" key="2">
    <source>
        <dbReference type="EMBL" id="CAG7820694.1"/>
    </source>
</evidence>
<protein>
    <submittedName>
        <fullName evidence="2">Uncharacterized protein</fullName>
    </submittedName>
</protein>
<accession>A0A8J2PQ23</accession>
<evidence type="ECO:0000256" key="1">
    <source>
        <dbReference type="SAM" id="MobiDB-lite"/>
    </source>
</evidence>
<comment type="caution">
    <text evidence="2">The sequence shown here is derived from an EMBL/GenBank/DDBJ whole genome shotgun (WGS) entry which is preliminary data.</text>
</comment>
<dbReference type="EMBL" id="CAJVCH010486901">
    <property type="protein sequence ID" value="CAG7820694.1"/>
    <property type="molecule type" value="Genomic_DNA"/>
</dbReference>
<feature type="region of interest" description="Disordered" evidence="1">
    <location>
        <begin position="50"/>
        <end position="70"/>
    </location>
</feature>
<keyword evidence="3" id="KW-1185">Reference proteome</keyword>
<dbReference type="AlphaFoldDB" id="A0A8J2PQ23"/>
<proteinExistence type="predicted"/>
<evidence type="ECO:0000313" key="3">
    <source>
        <dbReference type="Proteomes" id="UP000708208"/>
    </source>
</evidence>
<name>A0A8J2PQ23_9HEXA</name>
<reference evidence="2" key="1">
    <citation type="submission" date="2021-06" db="EMBL/GenBank/DDBJ databases">
        <authorList>
            <person name="Hodson N. C."/>
            <person name="Mongue J. A."/>
            <person name="Jaron S. K."/>
        </authorList>
    </citation>
    <scope>NUCLEOTIDE SEQUENCE</scope>
</reference>
<dbReference type="Proteomes" id="UP000708208">
    <property type="component" value="Unassembled WGS sequence"/>
</dbReference>
<sequence length="311" mass="35818">MHRGERTKSTPGREIREFASDLGIQLIENQLSKTPQVQFLVEKIQKYLQPQASPAMPSPPTKKKKRYEEPEQAQQFCRRSTGNVANGMSFEDVLKVGVQVARSYKAQYIKWLLPKDVEFAKAQLSRDCRPEINLLKFRVAYLKNLVNYINSPFPRFMFLPHEVTSPEIPKNEVIEKVAQVDSEISSMILKDAEDLSELHVNAKRGAEKIREISRPNEDDDIVGTEERMMQVQKELMKQIKLVLVDMKQGGKIRPRSQDFMTEVIKSGTVPREKTGEVDSHIVSTFVNEIQLLRLRKTGRGKYRLAMIDFNN</sequence>
<organism evidence="2 3">
    <name type="scientific">Allacma fusca</name>
    <dbReference type="NCBI Taxonomy" id="39272"/>
    <lineage>
        <taxon>Eukaryota</taxon>
        <taxon>Metazoa</taxon>
        <taxon>Ecdysozoa</taxon>
        <taxon>Arthropoda</taxon>
        <taxon>Hexapoda</taxon>
        <taxon>Collembola</taxon>
        <taxon>Symphypleona</taxon>
        <taxon>Sminthuridae</taxon>
        <taxon>Allacma</taxon>
    </lineage>
</organism>